<evidence type="ECO:0000313" key="3">
    <source>
        <dbReference type="Proteomes" id="UP000477739"/>
    </source>
</evidence>
<sequence length="212" mass="23587">MQPIKRAALIFFLAVLSAGVGAHPHSFIYLQTQPVSENDSLVALQMRWAMDELTSADLLYDAGDAQPGSAVWKRLATEVMANVLAQHYFTELWRGDKPVALQKRPTTYSLTREGHQAVLTFVLPLAEPQPLGGESYTFSTFDPSYYVDMSYAEEKDASLPQNLEGRCRIVVETPTPGEEMLSFAQSLDRADAPPEDMNLGKQFAQKVTLQCR</sequence>
<proteinExistence type="predicted"/>
<protein>
    <submittedName>
        <fullName evidence="2">DUF1007 family protein</fullName>
    </submittedName>
</protein>
<dbReference type="Proteomes" id="UP000477739">
    <property type="component" value="Unassembled WGS sequence"/>
</dbReference>
<name>A0A6L6IIS6_9ENTR</name>
<dbReference type="EMBL" id="WMJZ01000006">
    <property type="protein sequence ID" value="MTH45844.1"/>
    <property type="molecule type" value="Genomic_DNA"/>
</dbReference>
<dbReference type="Pfam" id="PF06226">
    <property type="entry name" value="DUF1007"/>
    <property type="match status" value="1"/>
</dbReference>
<dbReference type="InterPro" id="IPR016537">
    <property type="entry name" value="UCP008159_ABC"/>
</dbReference>
<dbReference type="PIRSF" id="PIRSF008159">
    <property type="entry name" value="UCP008159_ABC"/>
    <property type="match status" value="1"/>
</dbReference>
<dbReference type="InterPro" id="IPR010412">
    <property type="entry name" value="DUF1007"/>
</dbReference>
<keyword evidence="3" id="KW-1185">Reference proteome</keyword>
<accession>A0A6L6IIS6</accession>
<organism evidence="2 3">
    <name type="scientific">Intestinirhabdus alba</name>
    <dbReference type="NCBI Taxonomy" id="2899544"/>
    <lineage>
        <taxon>Bacteria</taxon>
        <taxon>Pseudomonadati</taxon>
        <taxon>Pseudomonadota</taxon>
        <taxon>Gammaproteobacteria</taxon>
        <taxon>Enterobacterales</taxon>
        <taxon>Enterobacteriaceae</taxon>
        <taxon>Intestinirhabdus</taxon>
    </lineage>
</organism>
<gene>
    <name evidence="2" type="ORF">GJV78_06115</name>
</gene>
<evidence type="ECO:0000313" key="2">
    <source>
        <dbReference type="EMBL" id="MTH45844.1"/>
    </source>
</evidence>
<feature type="chain" id="PRO_5026675825" evidence="1">
    <location>
        <begin position="23"/>
        <end position="212"/>
    </location>
</feature>
<dbReference type="OrthoDB" id="5781652at2"/>
<reference evidence="2 3" key="1">
    <citation type="submission" date="2019-11" db="EMBL/GenBank/DDBJ databases">
        <title>Escherichia alba sp. nov. isolated from the gut of plastic-eating superworms Zophobas atratus.</title>
        <authorList>
            <person name="Yang Y."/>
        </authorList>
    </citation>
    <scope>NUCLEOTIDE SEQUENCE [LARGE SCALE GENOMIC DNA]</scope>
    <source>
        <strain evidence="3">BIT-B35</strain>
    </source>
</reference>
<keyword evidence="1" id="KW-0732">Signal</keyword>
<evidence type="ECO:0000256" key="1">
    <source>
        <dbReference type="SAM" id="SignalP"/>
    </source>
</evidence>
<dbReference type="RefSeq" id="WP_155107494.1">
    <property type="nucleotide sequence ID" value="NZ_WMJZ01000006.1"/>
</dbReference>
<dbReference type="AlphaFoldDB" id="A0A6L6IIS6"/>
<comment type="caution">
    <text evidence="2">The sequence shown here is derived from an EMBL/GenBank/DDBJ whole genome shotgun (WGS) entry which is preliminary data.</text>
</comment>
<feature type="signal peptide" evidence="1">
    <location>
        <begin position="1"/>
        <end position="22"/>
    </location>
</feature>